<keyword evidence="6" id="KW-1185">Reference proteome</keyword>
<proteinExistence type="predicted"/>
<protein>
    <recommendedName>
        <fullName evidence="4">HTH araC/xylS-type domain-containing protein</fullName>
    </recommendedName>
</protein>
<dbReference type="SUPFAM" id="SSF46689">
    <property type="entry name" value="Homeodomain-like"/>
    <property type="match status" value="1"/>
</dbReference>
<dbReference type="Gene3D" id="1.10.10.60">
    <property type="entry name" value="Homeodomain-like"/>
    <property type="match status" value="1"/>
</dbReference>
<dbReference type="Proteomes" id="UP000005953">
    <property type="component" value="Unassembled WGS sequence"/>
</dbReference>
<organism evidence="5 6">
    <name type="scientific">Reinekea blandensis MED297</name>
    <dbReference type="NCBI Taxonomy" id="314283"/>
    <lineage>
        <taxon>Bacteria</taxon>
        <taxon>Pseudomonadati</taxon>
        <taxon>Pseudomonadota</taxon>
        <taxon>Gammaproteobacteria</taxon>
        <taxon>Oceanospirillales</taxon>
        <taxon>Saccharospirillaceae</taxon>
        <taxon>Reinekea</taxon>
    </lineage>
</organism>
<dbReference type="STRING" id="314283.MED297_06504"/>
<dbReference type="InterPro" id="IPR020449">
    <property type="entry name" value="Tscrpt_reg_AraC-type_HTH"/>
</dbReference>
<keyword evidence="3" id="KW-0804">Transcription</keyword>
<dbReference type="EMBL" id="AAOE01000035">
    <property type="protein sequence ID" value="EAR07669.1"/>
    <property type="molecule type" value="Genomic_DNA"/>
</dbReference>
<dbReference type="InterPro" id="IPR009057">
    <property type="entry name" value="Homeodomain-like_sf"/>
</dbReference>
<dbReference type="GO" id="GO:0000976">
    <property type="term" value="F:transcription cis-regulatory region binding"/>
    <property type="evidence" value="ECO:0007669"/>
    <property type="project" value="TreeGrafter"/>
</dbReference>
<evidence type="ECO:0000313" key="6">
    <source>
        <dbReference type="Proteomes" id="UP000005953"/>
    </source>
</evidence>
<keyword evidence="1" id="KW-0805">Transcription regulation</keyword>
<name>A4BJM9_9GAMM</name>
<gene>
    <name evidence="5" type="ORF">MED297_06504</name>
</gene>
<comment type="caution">
    <text evidence="5">The sequence shown here is derived from an EMBL/GenBank/DDBJ whole genome shotgun (WGS) entry which is preliminary data.</text>
</comment>
<keyword evidence="2" id="KW-0238">DNA-binding</keyword>
<dbReference type="PROSITE" id="PS01124">
    <property type="entry name" value="HTH_ARAC_FAMILY_2"/>
    <property type="match status" value="1"/>
</dbReference>
<evidence type="ECO:0000256" key="2">
    <source>
        <dbReference type="ARBA" id="ARBA00023125"/>
    </source>
</evidence>
<evidence type="ECO:0000256" key="1">
    <source>
        <dbReference type="ARBA" id="ARBA00023015"/>
    </source>
</evidence>
<dbReference type="InterPro" id="IPR032687">
    <property type="entry name" value="AraC-type_N"/>
</dbReference>
<evidence type="ECO:0000256" key="3">
    <source>
        <dbReference type="ARBA" id="ARBA00023163"/>
    </source>
</evidence>
<dbReference type="AlphaFoldDB" id="A4BJM9"/>
<dbReference type="GO" id="GO:0003700">
    <property type="term" value="F:DNA-binding transcription factor activity"/>
    <property type="evidence" value="ECO:0007669"/>
    <property type="project" value="InterPro"/>
</dbReference>
<feature type="domain" description="HTH araC/xylS-type" evidence="4">
    <location>
        <begin position="248"/>
        <end position="346"/>
    </location>
</feature>
<dbReference type="InterPro" id="IPR018062">
    <property type="entry name" value="HTH_AraC-typ_CS"/>
</dbReference>
<dbReference type="PROSITE" id="PS00041">
    <property type="entry name" value="HTH_ARAC_FAMILY_1"/>
    <property type="match status" value="1"/>
</dbReference>
<dbReference type="InterPro" id="IPR018060">
    <property type="entry name" value="HTH_AraC"/>
</dbReference>
<dbReference type="HOGENOM" id="CLU_047522_1_3_6"/>
<dbReference type="GO" id="GO:0005829">
    <property type="term" value="C:cytosol"/>
    <property type="evidence" value="ECO:0007669"/>
    <property type="project" value="TreeGrafter"/>
</dbReference>
<accession>A4BJM9</accession>
<dbReference type="PANTHER" id="PTHR47894">
    <property type="entry name" value="HTH-TYPE TRANSCRIPTIONAL REGULATOR GADX"/>
    <property type="match status" value="1"/>
</dbReference>
<sequence length="349" mass="39475">MLNHLLISSDVSALLADFIDGWTEAENRPMTVQSRAMLQQAVAPLAAGARLSYEQWWMVLEELAQLTGQPALGLSIGQYVKVEHFGCLGYLFKTSLNVEQALRCFERFQRLLYDGNRASLIIEAGPSGEREARLVWASEYGYSHALSDEVLISGLLHLLQTLLADDQLRPTRIEFTHTVAAEVLADYDRCFQCEITGNRPNLCVVFPAEVFSRPIIGGDEHLHQLISHQAESLLSDVPHADAEEKISLRARKALIRALQEGCPTADVIAEQLHLSKRTLHRRLHDEGVVFRDLLRETRMTLAEQYLKDGKMTLPEVALMLGYSEQSAFNRAFRQWFAVSPRQYHRLHQG</sequence>
<dbReference type="Pfam" id="PF12833">
    <property type="entry name" value="HTH_18"/>
    <property type="match status" value="1"/>
</dbReference>
<dbReference type="SMART" id="SM00342">
    <property type="entry name" value="HTH_ARAC"/>
    <property type="match status" value="1"/>
</dbReference>
<dbReference type="RefSeq" id="WP_008048599.1">
    <property type="nucleotide sequence ID" value="NZ_CH724155.1"/>
</dbReference>
<evidence type="ECO:0000259" key="4">
    <source>
        <dbReference type="PROSITE" id="PS01124"/>
    </source>
</evidence>
<reference evidence="5 6" key="1">
    <citation type="submission" date="2006-02" db="EMBL/GenBank/DDBJ databases">
        <authorList>
            <person name="Pinhassi J."/>
            <person name="Pedros-Alio C."/>
            <person name="Ferriera S."/>
            <person name="Johnson J."/>
            <person name="Kravitz S."/>
            <person name="Halpern A."/>
            <person name="Remington K."/>
            <person name="Beeson K."/>
            <person name="Tran B."/>
            <person name="Rogers Y.-H."/>
            <person name="Friedman R."/>
            <person name="Venter J.C."/>
        </authorList>
    </citation>
    <scope>NUCLEOTIDE SEQUENCE [LARGE SCALE GENOMIC DNA]</scope>
    <source>
        <strain evidence="5 6">MED297</strain>
    </source>
</reference>
<dbReference type="OrthoDB" id="5722175at2"/>
<dbReference type="PRINTS" id="PR00032">
    <property type="entry name" value="HTHARAC"/>
</dbReference>
<dbReference type="Pfam" id="PF12625">
    <property type="entry name" value="Arabinose_bd"/>
    <property type="match status" value="1"/>
</dbReference>
<dbReference type="PANTHER" id="PTHR47894:SF1">
    <property type="entry name" value="HTH-TYPE TRANSCRIPTIONAL REGULATOR VQSM"/>
    <property type="match status" value="1"/>
</dbReference>
<evidence type="ECO:0000313" key="5">
    <source>
        <dbReference type="EMBL" id="EAR07669.1"/>
    </source>
</evidence>